<dbReference type="GO" id="GO:0006152">
    <property type="term" value="P:purine nucleoside catabolic process"/>
    <property type="evidence" value="ECO:0007669"/>
    <property type="project" value="TreeGrafter"/>
</dbReference>
<proteinExistence type="inferred from homology"/>
<gene>
    <name evidence="5" type="ORF">RFI_18154</name>
</gene>
<evidence type="ECO:0000313" key="6">
    <source>
        <dbReference type="Proteomes" id="UP000023152"/>
    </source>
</evidence>
<reference evidence="5 6" key="1">
    <citation type="journal article" date="2013" name="Curr. Biol.">
        <title>The Genome of the Foraminiferan Reticulomyxa filosa.</title>
        <authorList>
            <person name="Glockner G."/>
            <person name="Hulsmann N."/>
            <person name="Schleicher M."/>
            <person name="Noegel A.A."/>
            <person name="Eichinger L."/>
            <person name="Gallinger C."/>
            <person name="Pawlowski J."/>
            <person name="Sierra R."/>
            <person name="Euteneuer U."/>
            <person name="Pillet L."/>
            <person name="Moustafa A."/>
            <person name="Platzer M."/>
            <person name="Groth M."/>
            <person name="Szafranski K."/>
            <person name="Schliwa M."/>
        </authorList>
    </citation>
    <scope>NUCLEOTIDE SEQUENCE [LARGE SCALE GENOMIC DNA]</scope>
</reference>
<dbReference type="GO" id="GO:0005829">
    <property type="term" value="C:cytosol"/>
    <property type="evidence" value="ECO:0007669"/>
    <property type="project" value="TreeGrafter"/>
</dbReference>
<dbReference type="Pfam" id="PF01156">
    <property type="entry name" value="IU_nuc_hydro"/>
    <property type="match status" value="1"/>
</dbReference>
<keyword evidence="3" id="KW-0326">Glycosidase</keyword>
<dbReference type="PANTHER" id="PTHR12304">
    <property type="entry name" value="INOSINE-URIDINE PREFERRING NUCLEOSIDE HYDROLASE"/>
    <property type="match status" value="1"/>
</dbReference>
<evidence type="ECO:0000256" key="3">
    <source>
        <dbReference type="ARBA" id="ARBA00023295"/>
    </source>
</evidence>
<feature type="domain" description="Inosine/uridine-preferring nucleoside hydrolase" evidence="4">
    <location>
        <begin position="10"/>
        <end position="154"/>
    </location>
</feature>
<name>X6N016_RETFI</name>
<accession>X6N016</accession>
<dbReference type="OrthoDB" id="1687973at2759"/>
<dbReference type="InterPro" id="IPR023186">
    <property type="entry name" value="IUNH"/>
</dbReference>
<dbReference type="PANTHER" id="PTHR12304:SF4">
    <property type="entry name" value="URIDINE NUCLEOSIDASE"/>
    <property type="match status" value="1"/>
</dbReference>
<comment type="caution">
    <text evidence="5">The sequence shown here is derived from an EMBL/GenBank/DDBJ whole genome shotgun (WGS) entry which is preliminary data.</text>
</comment>
<evidence type="ECO:0000256" key="2">
    <source>
        <dbReference type="ARBA" id="ARBA00022801"/>
    </source>
</evidence>
<dbReference type="SUPFAM" id="SSF53590">
    <property type="entry name" value="Nucleoside hydrolase"/>
    <property type="match status" value="1"/>
</dbReference>
<evidence type="ECO:0000313" key="5">
    <source>
        <dbReference type="EMBL" id="ETO19084.1"/>
    </source>
</evidence>
<comment type="similarity">
    <text evidence="1">Belongs to the IUNH family.</text>
</comment>
<evidence type="ECO:0000256" key="1">
    <source>
        <dbReference type="ARBA" id="ARBA00009176"/>
    </source>
</evidence>
<dbReference type="Proteomes" id="UP000023152">
    <property type="component" value="Unassembled WGS sequence"/>
</dbReference>
<dbReference type="InterPro" id="IPR001910">
    <property type="entry name" value="Inosine/uridine_hydrolase_dom"/>
</dbReference>
<keyword evidence="2 5" id="KW-0378">Hydrolase</keyword>
<dbReference type="EMBL" id="ASPP01014054">
    <property type="protein sequence ID" value="ETO19084.1"/>
    <property type="molecule type" value="Genomic_DNA"/>
</dbReference>
<dbReference type="GO" id="GO:0008477">
    <property type="term" value="F:purine nucleosidase activity"/>
    <property type="evidence" value="ECO:0007669"/>
    <property type="project" value="TreeGrafter"/>
</dbReference>
<evidence type="ECO:0000259" key="4">
    <source>
        <dbReference type="Pfam" id="PF01156"/>
    </source>
</evidence>
<dbReference type="InterPro" id="IPR036452">
    <property type="entry name" value="Ribo_hydro-like"/>
</dbReference>
<dbReference type="Gene3D" id="3.90.245.10">
    <property type="entry name" value="Ribonucleoside hydrolase-like"/>
    <property type="match status" value="1"/>
</dbReference>
<sequence length="177" mass="20108">MNLEASKPQIIFDTDPGLDDSLAMLWLFELARGGLVEIKALTAVQGNTHSFNAFRNLVHLLNLTIGESFFEKNPNHLPIQIGKYNPANGPQKFDDQFFGGDGFSGLSSKYLSDGCILTSNLEHVTLLHELSPYSEELIVQLLNKHPNELTVYFISSYDFKKKKKLMGNPFFFFFFFF</sequence>
<organism evidence="5 6">
    <name type="scientific">Reticulomyxa filosa</name>
    <dbReference type="NCBI Taxonomy" id="46433"/>
    <lineage>
        <taxon>Eukaryota</taxon>
        <taxon>Sar</taxon>
        <taxon>Rhizaria</taxon>
        <taxon>Retaria</taxon>
        <taxon>Foraminifera</taxon>
        <taxon>Monothalamids</taxon>
        <taxon>Reticulomyxidae</taxon>
        <taxon>Reticulomyxa</taxon>
    </lineage>
</organism>
<keyword evidence="6" id="KW-1185">Reference proteome</keyword>
<dbReference type="AlphaFoldDB" id="X6N016"/>
<protein>
    <submittedName>
        <fullName evidence="5">Putative nucleoside hydrolase protein</fullName>
    </submittedName>
</protein>